<dbReference type="Proteomes" id="UP000585474">
    <property type="component" value="Unassembled WGS sequence"/>
</dbReference>
<evidence type="ECO:0000313" key="2">
    <source>
        <dbReference type="EMBL" id="GFZ02064.1"/>
    </source>
</evidence>
<protein>
    <recommendedName>
        <fullName evidence="1">Retrotransposon gag domain-containing protein</fullName>
    </recommendedName>
</protein>
<reference evidence="2 3" key="1">
    <citation type="submission" date="2019-07" db="EMBL/GenBank/DDBJ databases">
        <title>De Novo Assembly of kiwifruit Actinidia rufa.</title>
        <authorList>
            <person name="Sugita-Konishi S."/>
            <person name="Sato K."/>
            <person name="Mori E."/>
            <person name="Abe Y."/>
            <person name="Kisaki G."/>
            <person name="Hamano K."/>
            <person name="Suezawa K."/>
            <person name="Otani M."/>
            <person name="Fukuda T."/>
            <person name="Manabe T."/>
            <person name="Gomi K."/>
            <person name="Tabuchi M."/>
            <person name="Akimitsu K."/>
            <person name="Kataoka I."/>
        </authorList>
    </citation>
    <scope>NUCLEOTIDE SEQUENCE [LARGE SCALE GENOMIC DNA]</scope>
    <source>
        <strain evidence="3">cv. Fuchu</strain>
    </source>
</reference>
<dbReference type="InterPro" id="IPR005162">
    <property type="entry name" value="Retrotrans_gag_dom"/>
</dbReference>
<dbReference type="Pfam" id="PF03732">
    <property type="entry name" value="Retrotrans_gag"/>
    <property type="match status" value="1"/>
</dbReference>
<dbReference type="EMBL" id="BJWL01000015">
    <property type="protein sequence ID" value="GFZ02064.1"/>
    <property type="molecule type" value="Genomic_DNA"/>
</dbReference>
<gene>
    <name evidence="2" type="ORF">Acr_15g0006730</name>
</gene>
<evidence type="ECO:0000259" key="1">
    <source>
        <dbReference type="Pfam" id="PF03732"/>
    </source>
</evidence>
<feature type="domain" description="Retrotransposon gag" evidence="1">
    <location>
        <begin position="40"/>
        <end position="102"/>
    </location>
</feature>
<organism evidence="2 3">
    <name type="scientific">Actinidia rufa</name>
    <dbReference type="NCBI Taxonomy" id="165716"/>
    <lineage>
        <taxon>Eukaryota</taxon>
        <taxon>Viridiplantae</taxon>
        <taxon>Streptophyta</taxon>
        <taxon>Embryophyta</taxon>
        <taxon>Tracheophyta</taxon>
        <taxon>Spermatophyta</taxon>
        <taxon>Magnoliopsida</taxon>
        <taxon>eudicotyledons</taxon>
        <taxon>Gunneridae</taxon>
        <taxon>Pentapetalae</taxon>
        <taxon>asterids</taxon>
        <taxon>Ericales</taxon>
        <taxon>Actinidiaceae</taxon>
        <taxon>Actinidia</taxon>
    </lineage>
</organism>
<accession>A0A7J0FU13</accession>
<keyword evidence="3" id="KW-1185">Reference proteome</keyword>
<dbReference type="OrthoDB" id="786614at2759"/>
<evidence type="ECO:0000313" key="3">
    <source>
        <dbReference type="Proteomes" id="UP000585474"/>
    </source>
</evidence>
<name>A0A7J0FU13_9ERIC</name>
<comment type="caution">
    <text evidence="2">The sequence shown here is derived from an EMBL/GenBank/DDBJ whole genome shotgun (WGS) entry which is preliminary data.</text>
</comment>
<proteinExistence type="predicted"/>
<sequence>MNPPSFGSLSDHVVASHGLSQIRKIFDTMRIIEDDMKVSFASYQLVDEANKWRESIKEANEVDRGMTWADFESTFEDQYFPKAYLDELRDQFEKLVQGDMTV</sequence>
<dbReference type="AlphaFoldDB" id="A0A7J0FU13"/>